<proteinExistence type="predicted"/>
<dbReference type="Proteomes" id="UP000789920">
    <property type="component" value="Unassembled WGS sequence"/>
</dbReference>
<feature type="non-terminal residue" evidence="1">
    <location>
        <position position="1"/>
    </location>
</feature>
<name>A0ACA9SVQ9_9GLOM</name>
<keyword evidence="2" id="KW-1185">Reference proteome</keyword>
<sequence length="125" mass="14251">FSPLEGFMNHSDYQSVINDLRLTNGCLFSIPVTLDVTESDINALDLAPNKRVVLRDPRDDARLAILTIQDIYRPNKIEEAIKVFGDNDLAHPSVKYLHNHVKEYYIGGNVEAIQAPTHYDYISHR</sequence>
<protein>
    <submittedName>
        <fullName evidence="1">7178_t:CDS:1</fullName>
    </submittedName>
</protein>
<evidence type="ECO:0000313" key="1">
    <source>
        <dbReference type="EMBL" id="CAG8848429.1"/>
    </source>
</evidence>
<comment type="caution">
    <text evidence="1">The sequence shown here is derived from an EMBL/GenBank/DDBJ whole genome shotgun (WGS) entry which is preliminary data.</text>
</comment>
<reference evidence="1" key="1">
    <citation type="submission" date="2021-06" db="EMBL/GenBank/DDBJ databases">
        <authorList>
            <person name="Kallberg Y."/>
            <person name="Tangrot J."/>
            <person name="Rosling A."/>
        </authorList>
    </citation>
    <scope>NUCLEOTIDE SEQUENCE</scope>
    <source>
        <strain evidence="1">MA461A</strain>
    </source>
</reference>
<dbReference type="EMBL" id="CAJVQC010160655">
    <property type="protein sequence ID" value="CAG8848429.1"/>
    <property type="molecule type" value="Genomic_DNA"/>
</dbReference>
<gene>
    <name evidence="1" type="ORF">RPERSI_LOCUS35120</name>
</gene>
<accession>A0ACA9SVQ9</accession>
<feature type="non-terminal residue" evidence="1">
    <location>
        <position position="125"/>
    </location>
</feature>
<organism evidence="1 2">
    <name type="scientific">Racocetra persica</name>
    <dbReference type="NCBI Taxonomy" id="160502"/>
    <lineage>
        <taxon>Eukaryota</taxon>
        <taxon>Fungi</taxon>
        <taxon>Fungi incertae sedis</taxon>
        <taxon>Mucoromycota</taxon>
        <taxon>Glomeromycotina</taxon>
        <taxon>Glomeromycetes</taxon>
        <taxon>Diversisporales</taxon>
        <taxon>Gigasporaceae</taxon>
        <taxon>Racocetra</taxon>
    </lineage>
</organism>
<evidence type="ECO:0000313" key="2">
    <source>
        <dbReference type="Proteomes" id="UP000789920"/>
    </source>
</evidence>